<reference evidence="3" key="1">
    <citation type="journal article" date="2019" name="Int. J. Syst. Evol. Microbiol.">
        <title>The Global Catalogue of Microorganisms (GCM) 10K type strain sequencing project: providing services to taxonomists for standard genome sequencing and annotation.</title>
        <authorList>
            <consortium name="The Broad Institute Genomics Platform"/>
            <consortium name="The Broad Institute Genome Sequencing Center for Infectious Disease"/>
            <person name="Wu L."/>
            <person name="Ma J."/>
        </authorList>
    </citation>
    <scope>NUCLEOTIDE SEQUENCE [LARGE SCALE GENOMIC DNA]</scope>
    <source>
        <strain evidence="3">JCM 17759</strain>
    </source>
</reference>
<gene>
    <name evidence="2" type="ORF">GCM10023156_60200</name>
</gene>
<evidence type="ECO:0000313" key="3">
    <source>
        <dbReference type="Proteomes" id="UP001500840"/>
    </source>
</evidence>
<accession>A0ABP8NMF5</accession>
<name>A0ABP8NMF5_9BACT</name>
<organism evidence="2 3">
    <name type="scientific">Novipirellula rosea</name>
    <dbReference type="NCBI Taxonomy" id="1031540"/>
    <lineage>
        <taxon>Bacteria</taxon>
        <taxon>Pseudomonadati</taxon>
        <taxon>Planctomycetota</taxon>
        <taxon>Planctomycetia</taxon>
        <taxon>Pirellulales</taxon>
        <taxon>Pirellulaceae</taxon>
        <taxon>Novipirellula</taxon>
    </lineage>
</organism>
<protein>
    <submittedName>
        <fullName evidence="2">Uncharacterized protein</fullName>
    </submittedName>
</protein>
<evidence type="ECO:0000256" key="1">
    <source>
        <dbReference type="SAM" id="MobiDB-lite"/>
    </source>
</evidence>
<sequence>MRGKQVNFNERNSNAENQNYRRRSSDESSIPTSTAFFDVLNEIEEFQNEHRDVLCFDHYETLMQKSVMAFIKFIFNDDPARRSETCHFLAIKPNASKRVNW</sequence>
<evidence type="ECO:0000313" key="2">
    <source>
        <dbReference type="EMBL" id="GAA4468763.1"/>
    </source>
</evidence>
<dbReference type="Proteomes" id="UP001500840">
    <property type="component" value="Unassembled WGS sequence"/>
</dbReference>
<comment type="caution">
    <text evidence="2">The sequence shown here is derived from an EMBL/GenBank/DDBJ whole genome shotgun (WGS) entry which is preliminary data.</text>
</comment>
<proteinExistence type="predicted"/>
<feature type="compositionally biased region" description="Polar residues" evidence="1">
    <location>
        <begin position="1"/>
        <end position="18"/>
    </location>
</feature>
<keyword evidence="3" id="KW-1185">Reference proteome</keyword>
<feature type="region of interest" description="Disordered" evidence="1">
    <location>
        <begin position="1"/>
        <end position="30"/>
    </location>
</feature>
<dbReference type="EMBL" id="BAABGA010000099">
    <property type="protein sequence ID" value="GAA4468763.1"/>
    <property type="molecule type" value="Genomic_DNA"/>
</dbReference>